<evidence type="ECO:0000256" key="7">
    <source>
        <dbReference type="PROSITE-ProRule" id="PRU00221"/>
    </source>
</evidence>
<evidence type="ECO:0000256" key="3">
    <source>
        <dbReference type="ARBA" id="ARBA00022574"/>
    </source>
</evidence>
<dbReference type="RefSeq" id="XP_022400542.1">
    <property type="nucleotide sequence ID" value="XM_022544619.1"/>
</dbReference>
<dbReference type="PROSITE" id="PS00678">
    <property type="entry name" value="WD_REPEATS_1"/>
    <property type="match status" value="1"/>
</dbReference>
<accession>A0A1L9VIW9</accession>
<keyword evidence="5" id="KW-0677">Repeat</keyword>
<dbReference type="InterPro" id="IPR019775">
    <property type="entry name" value="WD40_repeat_CS"/>
</dbReference>
<dbReference type="GeneID" id="34460880"/>
<dbReference type="PROSITE" id="PS50082">
    <property type="entry name" value="WD_REPEATS_2"/>
    <property type="match status" value="1"/>
</dbReference>
<dbReference type="Pfam" id="PF00400">
    <property type="entry name" value="WD40"/>
    <property type="match status" value="2"/>
</dbReference>
<keyword evidence="4" id="KW-0819">tRNA processing</keyword>
<dbReference type="GO" id="GO:0030488">
    <property type="term" value="P:tRNA methylation"/>
    <property type="evidence" value="ECO:0007669"/>
    <property type="project" value="TreeGrafter"/>
</dbReference>
<protein>
    <submittedName>
        <fullName evidence="8">Uncharacterized protein</fullName>
    </submittedName>
</protein>
<keyword evidence="2" id="KW-0963">Cytoplasm</keyword>
<evidence type="ECO:0000256" key="1">
    <source>
        <dbReference type="ARBA" id="ARBA00004496"/>
    </source>
</evidence>
<evidence type="ECO:0000256" key="5">
    <source>
        <dbReference type="ARBA" id="ARBA00022737"/>
    </source>
</evidence>
<dbReference type="InterPro" id="IPR036322">
    <property type="entry name" value="WD40_repeat_dom_sf"/>
</dbReference>
<proteinExistence type="inferred from homology"/>
<dbReference type="PANTHER" id="PTHR14344">
    <property type="entry name" value="WD REPEAT PROTEIN"/>
    <property type="match status" value="1"/>
</dbReference>
<evidence type="ECO:0000256" key="4">
    <source>
        <dbReference type="ARBA" id="ARBA00022694"/>
    </source>
</evidence>
<dbReference type="InterPro" id="IPR011044">
    <property type="entry name" value="Quino_amine_DH_bsu"/>
</dbReference>
<evidence type="ECO:0000313" key="8">
    <source>
        <dbReference type="EMBL" id="OJJ83844.1"/>
    </source>
</evidence>
<evidence type="ECO:0000256" key="2">
    <source>
        <dbReference type="ARBA" id="ARBA00022490"/>
    </source>
</evidence>
<keyword evidence="9" id="KW-1185">Reference proteome</keyword>
<dbReference type="OrthoDB" id="5594999at2759"/>
<dbReference type="VEuPathDB" id="FungiDB:ASPGLDRAFT_35855"/>
<dbReference type="Gene3D" id="2.130.10.10">
    <property type="entry name" value="YVTN repeat-like/Quinoprotein amine dehydrogenase"/>
    <property type="match status" value="4"/>
</dbReference>
<evidence type="ECO:0000313" key="9">
    <source>
        <dbReference type="Proteomes" id="UP000184300"/>
    </source>
</evidence>
<dbReference type="PANTHER" id="PTHR14344:SF3">
    <property type="entry name" value="WD REPEAT-CONTAINING PROTEIN 6"/>
    <property type="match status" value="1"/>
</dbReference>
<gene>
    <name evidence="8" type="ORF">ASPGLDRAFT_35855</name>
</gene>
<dbReference type="STRING" id="1160497.A0A1L9VIW9"/>
<dbReference type="InterPro" id="IPR001680">
    <property type="entry name" value="WD40_rpt"/>
</dbReference>
<reference evidence="9" key="1">
    <citation type="journal article" date="2017" name="Genome Biol.">
        <title>Comparative genomics reveals high biological diversity and specific adaptations in the industrially and medically important fungal genus Aspergillus.</title>
        <authorList>
            <person name="de Vries R.P."/>
            <person name="Riley R."/>
            <person name="Wiebenga A."/>
            <person name="Aguilar-Osorio G."/>
            <person name="Amillis S."/>
            <person name="Uchima C.A."/>
            <person name="Anderluh G."/>
            <person name="Asadollahi M."/>
            <person name="Askin M."/>
            <person name="Barry K."/>
            <person name="Battaglia E."/>
            <person name="Bayram O."/>
            <person name="Benocci T."/>
            <person name="Braus-Stromeyer S.A."/>
            <person name="Caldana C."/>
            <person name="Canovas D."/>
            <person name="Cerqueira G.C."/>
            <person name="Chen F."/>
            <person name="Chen W."/>
            <person name="Choi C."/>
            <person name="Clum A."/>
            <person name="Dos Santos R.A."/>
            <person name="Damasio A.R."/>
            <person name="Diallinas G."/>
            <person name="Emri T."/>
            <person name="Fekete E."/>
            <person name="Flipphi M."/>
            <person name="Freyberg S."/>
            <person name="Gallo A."/>
            <person name="Gournas C."/>
            <person name="Habgood R."/>
            <person name="Hainaut M."/>
            <person name="Harispe M.L."/>
            <person name="Henrissat B."/>
            <person name="Hilden K.S."/>
            <person name="Hope R."/>
            <person name="Hossain A."/>
            <person name="Karabika E."/>
            <person name="Karaffa L."/>
            <person name="Karanyi Z."/>
            <person name="Krasevec N."/>
            <person name="Kuo A."/>
            <person name="Kusch H."/>
            <person name="LaButti K."/>
            <person name="Lagendijk E.L."/>
            <person name="Lapidus A."/>
            <person name="Levasseur A."/>
            <person name="Lindquist E."/>
            <person name="Lipzen A."/>
            <person name="Logrieco A.F."/>
            <person name="MacCabe A."/>
            <person name="Maekelae M.R."/>
            <person name="Malavazi I."/>
            <person name="Melin P."/>
            <person name="Meyer V."/>
            <person name="Mielnichuk N."/>
            <person name="Miskei M."/>
            <person name="Molnar A.P."/>
            <person name="Mule G."/>
            <person name="Ngan C.Y."/>
            <person name="Orejas M."/>
            <person name="Orosz E."/>
            <person name="Ouedraogo J.P."/>
            <person name="Overkamp K.M."/>
            <person name="Park H.-S."/>
            <person name="Perrone G."/>
            <person name="Piumi F."/>
            <person name="Punt P.J."/>
            <person name="Ram A.F."/>
            <person name="Ramon A."/>
            <person name="Rauscher S."/>
            <person name="Record E."/>
            <person name="Riano-Pachon D.M."/>
            <person name="Robert V."/>
            <person name="Roehrig J."/>
            <person name="Ruller R."/>
            <person name="Salamov A."/>
            <person name="Salih N.S."/>
            <person name="Samson R.A."/>
            <person name="Sandor E."/>
            <person name="Sanguinetti M."/>
            <person name="Schuetze T."/>
            <person name="Sepcic K."/>
            <person name="Shelest E."/>
            <person name="Sherlock G."/>
            <person name="Sophianopoulou V."/>
            <person name="Squina F.M."/>
            <person name="Sun H."/>
            <person name="Susca A."/>
            <person name="Todd R.B."/>
            <person name="Tsang A."/>
            <person name="Unkles S.E."/>
            <person name="van de Wiele N."/>
            <person name="van Rossen-Uffink D."/>
            <person name="Oliveira J.V."/>
            <person name="Vesth T.C."/>
            <person name="Visser J."/>
            <person name="Yu J.-H."/>
            <person name="Zhou M."/>
            <person name="Andersen M.R."/>
            <person name="Archer D.B."/>
            <person name="Baker S.E."/>
            <person name="Benoit I."/>
            <person name="Brakhage A.A."/>
            <person name="Braus G.H."/>
            <person name="Fischer R."/>
            <person name="Frisvad J.C."/>
            <person name="Goldman G.H."/>
            <person name="Houbraken J."/>
            <person name="Oakley B."/>
            <person name="Pocsi I."/>
            <person name="Scazzocchio C."/>
            <person name="Seiboth B."/>
            <person name="vanKuyk P.A."/>
            <person name="Wortman J."/>
            <person name="Dyer P.S."/>
            <person name="Grigoriev I.V."/>
        </authorList>
    </citation>
    <scope>NUCLEOTIDE SEQUENCE [LARGE SCALE GENOMIC DNA]</scope>
    <source>
        <strain evidence="9">CBS 516.65</strain>
    </source>
</reference>
<dbReference type="InterPro" id="IPR015943">
    <property type="entry name" value="WD40/YVTN_repeat-like_dom_sf"/>
</dbReference>
<dbReference type="SUPFAM" id="SSF50978">
    <property type="entry name" value="WD40 repeat-like"/>
    <property type="match status" value="2"/>
</dbReference>
<dbReference type="AlphaFoldDB" id="A0A1L9VIW9"/>
<dbReference type="InterPro" id="IPR051973">
    <property type="entry name" value="tRNA_Anticodon_Mtase-Reg"/>
</dbReference>
<name>A0A1L9VIW9_ASPGL</name>
<feature type="repeat" description="WD" evidence="7">
    <location>
        <begin position="216"/>
        <end position="259"/>
    </location>
</feature>
<evidence type="ECO:0000256" key="6">
    <source>
        <dbReference type="ARBA" id="ARBA00038255"/>
    </source>
</evidence>
<dbReference type="PROSITE" id="PS50294">
    <property type="entry name" value="WD_REPEATS_REGION"/>
    <property type="match status" value="1"/>
</dbReference>
<dbReference type="SMART" id="SM00320">
    <property type="entry name" value="WD40"/>
    <property type="match status" value="10"/>
</dbReference>
<organism evidence="8 9">
    <name type="scientific">Aspergillus glaucus CBS 516.65</name>
    <dbReference type="NCBI Taxonomy" id="1160497"/>
    <lineage>
        <taxon>Eukaryota</taxon>
        <taxon>Fungi</taxon>
        <taxon>Dikarya</taxon>
        <taxon>Ascomycota</taxon>
        <taxon>Pezizomycotina</taxon>
        <taxon>Eurotiomycetes</taxon>
        <taxon>Eurotiomycetidae</taxon>
        <taxon>Eurotiales</taxon>
        <taxon>Aspergillaceae</taxon>
        <taxon>Aspergillus</taxon>
        <taxon>Aspergillus subgen. Aspergillus</taxon>
    </lineage>
</organism>
<dbReference type="GO" id="GO:0005737">
    <property type="term" value="C:cytoplasm"/>
    <property type="evidence" value="ECO:0007669"/>
    <property type="project" value="UniProtKB-SubCell"/>
</dbReference>
<comment type="subcellular location">
    <subcellularLocation>
        <location evidence="1">Cytoplasm</location>
    </subcellularLocation>
</comment>
<dbReference type="SUPFAM" id="SSF50969">
    <property type="entry name" value="YVTN repeat-like/Quinoprotein amine dehydrogenase"/>
    <property type="match status" value="1"/>
</dbReference>
<sequence length="1157" mass="126177">MHSSLEHVDACLPITALKALEVKDGRFILQGQGLFCRLIDENTGKLVAELKTFKRNNIHGFAVLNQTAQNADSEPVQLVAWGGQSVRVINLNHGGNQTTLSAASAEFLAPDWILAGCASNEDDKQCAYLVTAHNALIALHLVQADSSSKYENALHLHQLETSVKSMLYSAHTVQLSPSHVLVAAGTVFGEIIVWSCFINAPESLCSDAVSSIHHFFTGHEGSIFGVEISPTIPNLGNNKQGRLLASCSDDRTVRIWDISDCDSASPNDPSAYSTDGFELRSTGFGAVRELGSEPCIAKAFGHIARIWSVHFMSTATVEHGKLRLVSRGEDAQCLLWDLTWKQYSQGPEFGLRETSSFHYHTGKHIFSLSLHEVDGRVVVHTGGNDGAIKTFKVDEEGDVSNNAVAPAPSNNQPKKSKKEVPFKAFDFIAPDCFIATSVNGEVQLGYVGPQNVAELGMQPEVSKEILCVEDDLRGYSVISGLPSKGVALLGNARGLIRLYDHQSKSLAKVVQTDQRPLGLFALDSDPDSSSPSVSFVASYVATDRANLFTVTRKEGSEPHVQNMPLCLLYPSEVQCASLVCGGQYLVLGFKNGSLAVYRIPSPGDSFEDLLRPVTSIRLVHGDEGVNHITSFSSSTHDDGSSTDYLLTCGRDGNYCVHEITTNPTTDSFNFQTVHRSSPAANQNVEGTYFDKTSDDLMLYGFRGMDFVVWNETMQSEVARFFCGGARRNWAFQPSLEDPGDGLFIWHQSGFNCRRVHAEASHPVRAGGHGREIKSMESFNATDAGKKTIFATGAEDTTVRLFAPMQPDKEDLWGAFKSLRVLKKHRAGLQQVGWSKNGEYLFTSSGYEEFFAWRIRWIPRFGVATLLVGVTPKEDPDSECRVTSFDTLEVQEPDGQCGFLVVLAFPNSVIKIFHYSPSTDNGFTLLAKGTYMSNCLTQAQFIQRDSFMGLITASTDGHFTFWNLTPVLLPFYTITASNLSLKQQLEPTTTPTNITCESRYQIHSNSIKSLELVPVSETTSLIASSGDDNALTLSLLHTSLTNTTDEATHVYTVSIPDAHTASVTTVKVISQRKSADGNTMVDLTIASSGNDHRVKIWSVKLDTAKEGVEAISVRNVVNHYSPVADIAALDVVRVADEGEGEGVKLLVCGVGMEMVRVG</sequence>
<dbReference type="Proteomes" id="UP000184300">
    <property type="component" value="Unassembled WGS sequence"/>
</dbReference>
<dbReference type="EMBL" id="KV878898">
    <property type="protein sequence ID" value="OJJ83844.1"/>
    <property type="molecule type" value="Genomic_DNA"/>
</dbReference>
<comment type="similarity">
    <text evidence="6">Belongs to the WD repeat WDR6 family.</text>
</comment>
<keyword evidence="3 7" id="KW-0853">WD repeat</keyword>